<dbReference type="InterPro" id="IPR019826">
    <property type="entry name" value="Carboxylesterase_B_AS"/>
</dbReference>
<keyword evidence="3" id="KW-0732">Signal</keyword>
<dbReference type="Pfam" id="PF00135">
    <property type="entry name" value="COesterase"/>
    <property type="match status" value="1"/>
</dbReference>
<evidence type="ECO:0000313" key="6">
    <source>
        <dbReference type="EMBL" id="CAK5278985.1"/>
    </source>
</evidence>
<dbReference type="InterPro" id="IPR002018">
    <property type="entry name" value="CarbesteraseB"/>
</dbReference>
<reference evidence="5" key="1">
    <citation type="submission" date="2023-11" db="EMBL/GenBank/DDBJ databases">
        <authorList>
            <person name="De Vega J J."/>
            <person name="De Vega J J."/>
        </authorList>
    </citation>
    <scope>NUCLEOTIDE SEQUENCE</scope>
</reference>
<dbReference type="Proteomes" id="UP001295794">
    <property type="component" value="Unassembled WGS sequence"/>
</dbReference>
<feature type="domain" description="Carboxylesterase type B" evidence="4">
    <location>
        <begin position="58"/>
        <end position="533"/>
    </location>
</feature>
<evidence type="ECO:0000256" key="2">
    <source>
        <dbReference type="ARBA" id="ARBA00022801"/>
    </source>
</evidence>
<dbReference type="InterPro" id="IPR029058">
    <property type="entry name" value="AB_hydrolase_fold"/>
</dbReference>
<dbReference type="InterPro" id="IPR050309">
    <property type="entry name" value="Type-B_Carboxylest/Lipase"/>
</dbReference>
<feature type="chain" id="PRO_5042311438" description="Carboxylic ester hydrolase" evidence="3">
    <location>
        <begin position="19"/>
        <end position="576"/>
    </location>
</feature>
<gene>
    <name evidence="5" type="ORF">MYCIT1_LOCUS28717</name>
    <name evidence="6" type="ORF">MYCIT1_LOCUS28738</name>
</gene>
<dbReference type="EC" id="3.1.1.-" evidence="3"/>
<keyword evidence="7" id="KW-1185">Reference proteome</keyword>
<evidence type="ECO:0000256" key="3">
    <source>
        <dbReference type="RuleBase" id="RU361235"/>
    </source>
</evidence>
<comment type="caution">
    <text evidence="5">The sequence shown here is derived from an EMBL/GenBank/DDBJ whole genome shotgun (WGS) entry which is preliminary data.</text>
</comment>
<keyword evidence="2 3" id="KW-0378">Hydrolase</keyword>
<comment type="similarity">
    <text evidence="1 3">Belongs to the type-B carboxylesterase/lipase family.</text>
</comment>
<dbReference type="PANTHER" id="PTHR11559">
    <property type="entry name" value="CARBOXYLESTERASE"/>
    <property type="match status" value="1"/>
</dbReference>
<dbReference type="PROSITE" id="PS00122">
    <property type="entry name" value="CARBOXYLESTERASE_B_1"/>
    <property type="match status" value="1"/>
</dbReference>
<name>A0AAD2HQ14_9AGAR</name>
<dbReference type="EMBL" id="CAVNYO010000433">
    <property type="protein sequence ID" value="CAK5278975.1"/>
    <property type="molecule type" value="Genomic_DNA"/>
</dbReference>
<protein>
    <recommendedName>
        <fullName evidence="3">Carboxylic ester hydrolase</fullName>
        <ecNumber evidence="3">3.1.1.-</ecNumber>
    </recommendedName>
</protein>
<organism evidence="5 7">
    <name type="scientific">Mycena citricolor</name>
    <dbReference type="NCBI Taxonomy" id="2018698"/>
    <lineage>
        <taxon>Eukaryota</taxon>
        <taxon>Fungi</taxon>
        <taxon>Dikarya</taxon>
        <taxon>Basidiomycota</taxon>
        <taxon>Agaricomycotina</taxon>
        <taxon>Agaricomycetes</taxon>
        <taxon>Agaricomycetidae</taxon>
        <taxon>Agaricales</taxon>
        <taxon>Marasmiineae</taxon>
        <taxon>Mycenaceae</taxon>
        <taxon>Mycena</taxon>
    </lineage>
</organism>
<dbReference type="GO" id="GO:0016787">
    <property type="term" value="F:hydrolase activity"/>
    <property type="evidence" value="ECO:0007669"/>
    <property type="project" value="UniProtKB-KW"/>
</dbReference>
<evidence type="ECO:0000313" key="7">
    <source>
        <dbReference type="Proteomes" id="UP001295794"/>
    </source>
</evidence>
<dbReference type="Gene3D" id="3.40.50.1820">
    <property type="entry name" value="alpha/beta hydrolase"/>
    <property type="match status" value="1"/>
</dbReference>
<evidence type="ECO:0000259" key="4">
    <source>
        <dbReference type="Pfam" id="PF00135"/>
    </source>
</evidence>
<dbReference type="EMBL" id="CAVNYO010000434">
    <property type="protein sequence ID" value="CAK5278985.1"/>
    <property type="molecule type" value="Genomic_DNA"/>
</dbReference>
<accession>A0AAD2HQ14</accession>
<sequence length="576" mass="60491">MLESLFFLFIALAAGAIAAPAAQIPLTTVILDCEHHTGKSLPAQLISSGAVDATFTGRANETTGLTYFLGMRFADAPVGDLRWRAPVSPPSTPLGSVNATAYGSACIGASQPNAGATTSEDCLSTNVYLPTNGTTPTSKLPVLVFMYGGGFESGRSSKFPPEDLLPASAQPLILVTFNYRVGQFGFLAGTPVHDEGVINVGLLDQQAALKWVQRYISLFGGDPTRVTLWGQSAGAGSLLYHVSGFFSGFSDEYLADRAQMIAQGGTANEGLFSQVIGDSPPTLYLPPYDDPHVTTLFNTFNSLAGCDDDGDDSASIMDCLRGASTATIASAGASTLDALPDALFPLVPILDGVYLTQRTYDALSSGSFMRVPAIFGSNTNEGARWSADLTDPGANTSSPNADEDTVFAFLVGQYPTLTQDTFATAVSQHYPLSAFAGNVSLQGQQMYGELRYICTSVLGARSAAAQGIAAYGYRYNNPLRGSNHGDELDSFFLTPPTVGPTDAALVSNMRQYWTSFATTGIPSASGAPVWTTFDVPAIPSGARILLQPGGVSMEAVDSGLLDRCAFWASVKDELSI</sequence>
<evidence type="ECO:0000256" key="1">
    <source>
        <dbReference type="ARBA" id="ARBA00005964"/>
    </source>
</evidence>
<dbReference type="SUPFAM" id="SSF53474">
    <property type="entry name" value="alpha/beta-Hydrolases"/>
    <property type="match status" value="1"/>
</dbReference>
<proteinExistence type="inferred from homology"/>
<feature type="signal peptide" evidence="3">
    <location>
        <begin position="1"/>
        <end position="18"/>
    </location>
</feature>
<dbReference type="AlphaFoldDB" id="A0AAD2HQ14"/>
<evidence type="ECO:0000313" key="5">
    <source>
        <dbReference type="EMBL" id="CAK5278975.1"/>
    </source>
</evidence>